<evidence type="ECO:0000259" key="1">
    <source>
        <dbReference type="PROSITE" id="PS50994"/>
    </source>
</evidence>
<dbReference type="SUPFAM" id="SSF53098">
    <property type="entry name" value="Ribonuclease H-like"/>
    <property type="match status" value="1"/>
</dbReference>
<dbReference type="GO" id="GO:0003676">
    <property type="term" value="F:nucleic acid binding"/>
    <property type="evidence" value="ECO:0007669"/>
    <property type="project" value="InterPro"/>
</dbReference>
<dbReference type="PANTHER" id="PTHR37984">
    <property type="entry name" value="PROTEIN CBG26694"/>
    <property type="match status" value="1"/>
</dbReference>
<feature type="domain" description="Integrase catalytic" evidence="1">
    <location>
        <begin position="1"/>
        <end position="70"/>
    </location>
</feature>
<dbReference type="InterPro" id="IPR001584">
    <property type="entry name" value="Integrase_cat-core"/>
</dbReference>
<evidence type="ECO:0000313" key="2">
    <source>
        <dbReference type="EMBL" id="AAX30361.1"/>
    </source>
</evidence>
<dbReference type="InterPro" id="IPR012337">
    <property type="entry name" value="RNaseH-like_sf"/>
</dbReference>
<reference evidence="2" key="1">
    <citation type="submission" date="2005-01" db="EMBL/GenBank/DDBJ databases">
        <authorList>
            <person name="Han Z."/>
        </authorList>
    </citation>
    <scope>NUCLEOTIDE SEQUENCE</scope>
</reference>
<dbReference type="PROSITE" id="PS50994">
    <property type="entry name" value="INTEGRASE"/>
    <property type="match status" value="1"/>
</dbReference>
<dbReference type="InterPro" id="IPR050951">
    <property type="entry name" value="Retrovirus_Pol_polyprotein"/>
</dbReference>
<accession>Q5BSX4</accession>
<dbReference type="AlphaFoldDB" id="Q5BSX4"/>
<name>Q5BSX4_SCHJA</name>
<sequence>MNFLIFLTCVDRFTHWPEAIPLKDITSKTIARTFVERREANFGCPSTITTGRGRQFESGLFHALTKILGN</sequence>
<dbReference type="PANTHER" id="PTHR37984:SF15">
    <property type="entry name" value="INTEGRASE CATALYTIC DOMAIN-CONTAINING PROTEIN"/>
    <property type="match status" value="1"/>
</dbReference>
<organism evidence="2">
    <name type="scientific">Schistosoma japonicum</name>
    <name type="common">Blood fluke</name>
    <dbReference type="NCBI Taxonomy" id="6182"/>
    <lineage>
        <taxon>Eukaryota</taxon>
        <taxon>Metazoa</taxon>
        <taxon>Spiralia</taxon>
        <taxon>Lophotrochozoa</taxon>
        <taxon>Platyhelminthes</taxon>
        <taxon>Trematoda</taxon>
        <taxon>Digenea</taxon>
        <taxon>Strigeidida</taxon>
        <taxon>Schistosomatoidea</taxon>
        <taxon>Schistosomatidae</taxon>
        <taxon>Schistosoma</taxon>
    </lineage>
</organism>
<dbReference type="EMBL" id="AY915140">
    <property type="protein sequence ID" value="AAX30361.1"/>
    <property type="molecule type" value="mRNA"/>
</dbReference>
<proteinExistence type="evidence at transcript level"/>
<dbReference type="GO" id="GO:0015074">
    <property type="term" value="P:DNA integration"/>
    <property type="evidence" value="ECO:0007669"/>
    <property type="project" value="InterPro"/>
</dbReference>
<dbReference type="Gene3D" id="3.30.420.10">
    <property type="entry name" value="Ribonuclease H-like superfamily/Ribonuclease H"/>
    <property type="match status" value="1"/>
</dbReference>
<protein>
    <submittedName>
        <fullName evidence="2">SJCHGC03092 protein</fullName>
    </submittedName>
</protein>
<reference evidence="2" key="2">
    <citation type="journal article" date="2006" name="PLoS Pathog.">
        <title>New perspectives on host-parasite interplay by comparative transcriptomic and proteomic analyses of Schistosoma japonicum.</title>
        <authorList>
            <person name="Liu F."/>
            <person name="Lu J."/>
            <person name="Hu W."/>
            <person name="Wang S.Y."/>
            <person name="Cui S.J."/>
            <person name="Chi M."/>
            <person name="Yan Q."/>
            <person name="Wang X.R."/>
            <person name="Song H.D."/>
            <person name="Xu X.N."/>
            <person name="Wang J.J."/>
            <person name="Zhang X.L."/>
            <person name="Zhang X."/>
            <person name="Wang Z.Q."/>
            <person name="Xue C.L."/>
            <person name="Brindley P.J."/>
            <person name="McManus D.P."/>
            <person name="Yang P.Y."/>
            <person name="Feng Z."/>
            <person name="Chen Z."/>
            <person name="Han Z.G."/>
        </authorList>
    </citation>
    <scope>NUCLEOTIDE SEQUENCE</scope>
</reference>
<dbReference type="InterPro" id="IPR036397">
    <property type="entry name" value="RNaseH_sf"/>
</dbReference>